<evidence type="ECO:0000313" key="6">
    <source>
        <dbReference type="EMBL" id="SOD93712.1"/>
    </source>
</evidence>
<evidence type="ECO:0000256" key="3">
    <source>
        <dbReference type="ARBA" id="ARBA00022989"/>
    </source>
</evidence>
<dbReference type="SUPFAM" id="SSF81343">
    <property type="entry name" value="Fumarate reductase respiratory complex transmembrane subunits"/>
    <property type="match status" value="1"/>
</dbReference>
<organism evidence="6 7">
    <name type="scientific">Caenispirillum bisanense</name>
    <dbReference type="NCBI Taxonomy" id="414052"/>
    <lineage>
        <taxon>Bacteria</taxon>
        <taxon>Pseudomonadati</taxon>
        <taxon>Pseudomonadota</taxon>
        <taxon>Alphaproteobacteria</taxon>
        <taxon>Rhodospirillales</taxon>
        <taxon>Novispirillaceae</taxon>
        <taxon>Caenispirillum</taxon>
    </lineage>
</organism>
<keyword evidence="7" id="KW-1185">Reference proteome</keyword>
<dbReference type="EMBL" id="OCNJ01000003">
    <property type="protein sequence ID" value="SOD93712.1"/>
    <property type="molecule type" value="Genomic_DNA"/>
</dbReference>
<evidence type="ECO:0000256" key="5">
    <source>
        <dbReference type="SAM" id="Phobius"/>
    </source>
</evidence>
<keyword evidence="3 5" id="KW-1133">Transmembrane helix</keyword>
<evidence type="ECO:0000256" key="2">
    <source>
        <dbReference type="ARBA" id="ARBA00022692"/>
    </source>
</evidence>
<dbReference type="AlphaFoldDB" id="A0A286GDZ2"/>
<feature type="transmembrane region" description="Helical" evidence="5">
    <location>
        <begin position="69"/>
        <end position="89"/>
    </location>
</feature>
<dbReference type="InterPro" id="IPR003510">
    <property type="entry name" value="Fumarate_red_C"/>
</dbReference>
<dbReference type="Proteomes" id="UP000219621">
    <property type="component" value="Unassembled WGS sequence"/>
</dbReference>
<dbReference type="PIRSF" id="PIRSF000180">
    <property type="entry name" value="FrdC"/>
    <property type="match status" value="1"/>
</dbReference>
<dbReference type="RefSeq" id="WP_097278532.1">
    <property type="nucleotide sequence ID" value="NZ_OCNJ01000003.1"/>
</dbReference>
<dbReference type="InterPro" id="IPR034804">
    <property type="entry name" value="SQR/QFR_C/D"/>
</dbReference>
<proteinExistence type="predicted"/>
<keyword evidence="1" id="KW-1003">Cell membrane</keyword>
<dbReference type="OrthoDB" id="8909678at2"/>
<name>A0A286GDZ2_9PROT</name>
<protein>
    <submittedName>
        <fullName evidence="6">Fumarate reductase subunit C</fullName>
    </submittedName>
</protein>
<dbReference type="Gene3D" id="1.20.1300.10">
    <property type="entry name" value="Fumarate reductase/succinate dehydrogenase, transmembrane subunit"/>
    <property type="match status" value="1"/>
</dbReference>
<dbReference type="Pfam" id="PF02300">
    <property type="entry name" value="Fumarate_red_C"/>
    <property type="match status" value="1"/>
</dbReference>
<evidence type="ECO:0000313" key="7">
    <source>
        <dbReference type="Proteomes" id="UP000219621"/>
    </source>
</evidence>
<keyword evidence="2 5" id="KW-0812">Transmembrane</keyword>
<feature type="transmembrane region" description="Helical" evidence="5">
    <location>
        <begin position="109"/>
        <end position="129"/>
    </location>
</feature>
<evidence type="ECO:0000256" key="1">
    <source>
        <dbReference type="ARBA" id="ARBA00022475"/>
    </source>
</evidence>
<accession>A0A286GDZ2</accession>
<gene>
    <name evidence="6" type="ORF">SAMN05421508_103163</name>
</gene>
<sequence length="131" mass="14736">MQPTPRKPFSRPWHNDWWLHKRTYALYMIRELTCIALALYAAVVIYGLGRLAEGPEAWTAFVAALRGPGFVTFHLVALVLMVYHTVTWFQLTPKAMPVMRGDDFLPGHYIVGAHFAAWAVVSLVVLVIAGV</sequence>
<dbReference type="GO" id="GO:0016020">
    <property type="term" value="C:membrane"/>
    <property type="evidence" value="ECO:0007669"/>
    <property type="project" value="InterPro"/>
</dbReference>
<reference evidence="6 7" key="1">
    <citation type="submission" date="2017-09" db="EMBL/GenBank/DDBJ databases">
        <authorList>
            <person name="Ehlers B."/>
            <person name="Leendertz F.H."/>
        </authorList>
    </citation>
    <scope>NUCLEOTIDE SEQUENCE [LARGE SCALE GENOMIC DNA]</scope>
    <source>
        <strain evidence="6 7">USBA 140</strain>
    </source>
</reference>
<feature type="transmembrane region" description="Helical" evidence="5">
    <location>
        <begin position="24"/>
        <end position="48"/>
    </location>
</feature>
<evidence type="ECO:0000256" key="4">
    <source>
        <dbReference type="ARBA" id="ARBA00023136"/>
    </source>
</evidence>
<keyword evidence="4 5" id="KW-0472">Membrane</keyword>